<evidence type="ECO:0000313" key="4">
    <source>
        <dbReference type="Proteomes" id="UP001309876"/>
    </source>
</evidence>
<dbReference type="GO" id="GO:0003676">
    <property type="term" value="F:nucleic acid binding"/>
    <property type="evidence" value="ECO:0007669"/>
    <property type="project" value="InterPro"/>
</dbReference>
<proteinExistence type="predicted"/>
<dbReference type="PANTHER" id="PTHR43040:SF1">
    <property type="entry name" value="RIBONUCLEASE D"/>
    <property type="match status" value="1"/>
</dbReference>
<dbReference type="SMART" id="SM00474">
    <property type="entry name" value="35EXOc"/>
    <property type="match status" value="1"/>
</dbReference>
<accession>A0AAN7STG3</accession>
<dbReference type="AlphaFoldDB" id="A0AAN7STG3"/>
<dbReference type="SUPFAM" id="SSF53098">
    <property type="entry name" value="Ribonuclease H-like"/>
    <property type="match status" value="1"/>
</dbReference>
<feature type="region of interest" description="Disordered" evidence="1">
    <location>
        <begin position="220"/>
        <end position="255"/>
    </location>
</feature>
<sequence length="343" mass="39425">MAFLLIDTVDLLHLALTKLASKLRDSTILYCDIEGQNLGRNGTLDLLQLYALSLEQAFVFDVFALGEAVFLTTMNSISLKSILESNVIIKVFFDVRNDSDALFKHFGIQLQGVVDIQLMEYYQPGRYGTYLLGLQACIERDCALPADAMEIWRSEKSAMHARFDETRGDAQSLFQKRPLPDELIKYSANDVMHLPALYRAYRVPLRHRLWQMVETQSRARIEDSQRPEYNPQDRNKRKGPRRNRNRSRRGQPLNRLFGDLTLARPERQEEVFETSIVVPSRNIKPDSGRGTEPLRYQPVTFVKAEDPKLKKNENKKKKASNVGQGATPAMETYHEDLDWALCD</sequence>
<evidence type="ECO:0000313" key="3">
    <source>
        <dbReference type="EMBL" id="KAK5080996.1"/>
    </source>
</evidence>
<dbReference type="Proteomes" id="UP001309876">
    <property type="component" value="Unassembled WGS sequence"/>
</dbReference>
<feature type="compositionally biased region" description="Basic residues" evidence="1">
    <location>
        <begin position="235"/>
        <end position="249"/>
    </location>
</feature>
<dbReference type="InterPro" id="IPR036397">
    <property type="entry name" value="RNaseH_sf"/>
</dbReference>
<comment type="caution">
    <text evidence="3">The sequence shown here is derived from an EMBL/GenBank/DDBJ whole genome shotgun (WGS) entry which is preliminary data.</text>
</comment>
<dbReference type="InterPro" id="IPR002562">
    <property type="entry name" value="3'-5'_exonuclease_dom"/>
</dbReference>
<dbReference type="InterPro" id="IPR012337">
    <property type="entry name" value="RNaseH-like_sf"/>
</dbReference>
<dbReference type="EMBL" id="JAVRRJ010000011">
    <property type="protein sequence ID" value="KAK5080996.1"/>
    <property type="molecule type" value="Genomic_DNA"/>
</dbReference>
<name>A0AAN7STG3_9EURO</name>
<organism evidence="3 4">
    <name type="scientific">Lithohypha guttulata</name>
    <dbReference type="NCBI Taxonomy" id="1690604"/>
    <lineage>
        <taxon>Eukaryota</taxon>
        <taxon>Fungi</taxon>
        <taxon>Dikarya</taxon>
        <taxon>Ascomycota</taxon>
        <taxon>Pezizomycotina</taxon>
        <taxon>Eurotiomycetes</taxon>
        <taxon>Chaetothyriomycetidae</taxon>
        <taxon>Chaetothyriales</taxon>
        <taxon>Trichomeriaceae</taxon>
        <taxon>Lithohypha</taxon>
    </lineage>
</organism>
<reference evidence="3 4" key="1">
    <citation type="submission" date="2023-08" db="EMBL/GenBank/DDBJ databases">
        <title>Black Yeasts Isolated from many extreme environments.</title>
        <authorList>
            <person name="Coleine C."/>
            <person name="Stajich J.E."/>
            <person name="Selbmann L."/>
        </authorList>
    </citation>
    <scope>NUCLEOTIDE SEQUENCE [LARGE SCALE GENOMIC DNA]</scope>
    <source>
        <strain evidence="3 4">CCFEE 5910</strain>
    </source>
</reference>
<gene>
    <name evidence="3" type="ORF">LTR05_008313</name>
</gene>
<dbReference type="Pfam" id="PF01612">
    <property type="entry name" value="DNA_pol_A_exo1"/>
    <property type="match status" value="1"/>
</dbReference>
<keyword evidence="4" id="KW-1185">Reference proteome</keyword>
<feature type="region of interest" description="Disordered" evidence="1">
    <location>
        <begin position="301"/>
        <end position="329"/>
    </location>
</feature>
<dbReference type="GO" id="GO:0008408">
    <property type="term" value="F:3'-5' exonuclease activity"/>
    <property type="evidence" value="ECO:0007669"/>
    <property type="project" value="InterPro"/>
</dbReference>
<evidence type="ECO:0000256" key="1">
    <source>
        <dbReference type="SAM" id="MobiDB-lite"/>
    </source>
</evidence>
<evidence type="ECO:0000259" key="2">
    <source>
        <dbReference type="SMART" id="SM00474"/>
    </source>
</evidence>
<dbReference type="Gene3D" id="3.30.420.10">
    <property type="entry name" value="Ribonuclease H-like superfamily/Ribonuclease H"/>
    <property type="match status" value="1"/>
</dbReference>
<protein>
    <recommendedName>
        <fullName evidence="2">3'-5' exonuclease domain-containing protein</fullName>
    </recommendedName>
</protein>
<feature type="domain" description="3'-5' exonuclease" evidence="2">
    <location>
        <begin position="3"/>
        <end position="206"/>
    </location>
</feature>
<feature type="compositionally biased region" description="Basic and acidic residues" evidence="1">
    <location>
        <begin position="303"/>
        <end position="312"/>
    </location>
</feature>
<feature type="compositionally biased region" description="Basic and acidic residues" evidence="1">
    <location>
        <begin position="220"/>
        <end position="234"/>
    </location>
</feature>
<dbReference type="GO" id="GO:0006139">
    <property type="term" value="P:nucleobase-containing compound metabolic process"/>
    <property type="evidence" value="ECO:0007669"/>
    <property type="project" value="InterPro"/>
</dbReference>
<dbReference type="PANTHER" id="PTHR43040">
    <property type="entry name" value="RIBONUCLEASE D"/>
    <property type="match status" value="1"/>
</dbReference>